<reference evidence="2" key="1">
    <citation type="journal article" date="2014" name="Int. J. Syst. Evol. Microbiol.">
        <title>Complete genome sequence of Corynebacterium casei LMG S-19264T (=DSM 44701T), isolated from a smear-ripened cheese.</title>
        <authorList>
            <consortium name="US DOE Joint Genome Institute (JGI-PGF)"/>
            <person name="Walter F."/>
            <person name="Albersmeier A."/>
            <person name="Kalinowski J."/>
            <person name="Ruckert C."/>
        </authorList>
    </citation>
    <scope>NUCLEOTIDE SEQUENCE</scope>
    <source>
        <strain evidence="2">JCM 13583</strain>
    </source>
</reference>
<feature type="domain" description="Nucleotidyl transferase" evidence="1">
    <location>
        <begin position="2"/>
        <end position="226"/>
    </location>
</feature>
<reference evidence="2" key="2">
    <citation type="submission" date="2022-09" db="EMBL/GenBank/DDBJ databases">
        <authorList>
            <person name="Sun Q."/>
            <person name="Ohkuma M."/>
        </authorList>
    </citation>
    <scope>NUCLEOTIDE SEQUENCE</scope>
    <source>
        <strain evidence="2">JCM 13583</strain>
    </source>
</reference>
<dbReference type="InterPro" id="IPR005908">
    <property type="entry name" value="G1P_thy_trans_l"/>
</dbReference>
<dbReference type="NCBIfam" id="TIGR01208">
    <property type="entry name" value="rmlA_long"/>
    <property type="match status" value="1"/>
</dbReference>
<dbReference type="EMBL" id="BMNY01000002">
    <property type="protein sequence ID" value="GGM76796.1"/>
    <property type="molecule type" value="Genomic_DNA"/>
</dbReference>
<sequence>MLHGGQGTRLRPITHTGSKQLIKIAGKPVSRWMLEKIRDLGIEEFIIVLGENDPRSVIDYYGDGSALGVRIKYLYQGKARGIADAIYRCRGMVGENEFIVALGDNVLIDPIPARMVEAGNSVLLARVRDPSRFGVAVISEDRIVKMVEKPKEFISDLALVGIYKFSSEIFQEISKLRPSARGELEITEAIQGLIQDGFDVNYEVVGNWWKDTGTPEDLLEANMYLLDAYAQRYISGSIVDSEVLGRVYLGQGSRIINSKVIGPCFIGENTTVADSTVEPFCSIGDGASIERSNLSYSLVMDGARISRVSLTRSIIGKNVKLERAEGSEKGVNAVLGENSTVILR</sequence>
<dbReference type="SUPFAM" id="SSF53448">
    <property type="entry name" value="Nucleotide-diphospho-sugar transferases"/>
    <property type="match status" value="1"/>
</dbReference>
<protein>
    <submittedName>
        <fullName evidence="2">Glucose-1-phosphate thymidylyltransferase</fullName>
    </submittedName>
</protein>
<dbReference type="Pfam" id="PF00483">
    <property type="entry name" value="NTP_transferase"/>
    <property type="match status" value="1"/>
</dbReference>
<organism evidence="2 3">
    <name type="scientific">Thermogymnomonas acidicola</name>
    <dbReference type="NCBI Taxonomy" id="399579"/>
    <lineage>
        <taxon>Archaea</taxon>
        <taxon>Methanobacteriati</taxon>
        <taxon>Thermoplasmatota</taxon>
        <taxon>Thermoplasmata</taxon>
        <taxon>Thermoplasmatales</taxon>
        <taxon>Thermogymnomonas</taxon>
    </lineage>
</organism>
<accession>A0AA37F9W6</accession>
<proteinExistence type="predicted"/>
<comment type="caution">
    <text evidence="2">The sequence shown here is derived from an EMBL/GenBank/DDBJ whole genome shotgun (WGS) entry which is preliminary data.</text>
</comment>
<evidence type="ECO:0000313" key="2">
    <source>
        <dbReference type="EMBL" id="GGM76796.1"/>
    </source>
</evidence>
<keyword evidence="3" id="KW-1185">Reference proteome</keyword>
<gene>
    <name evidence="2" type="ORF">GCM10007108_13610</name>
</gene>
<evidence type="ECO:0000313" key="3">
    <source>
        <dbReference type="Proteomes" id="UP000632195"/>
    </source>
</evidence>
<dbReference type="Gene3D" id="2.160.10.10">
    <property type="entry name" value="Hexapeptide repeat proteins"/>
    <property type="match status" value="1"/>
</dbReference>
<dbReference type="PANTHER" id="PTHR42883">
    <property type="entry name" value="GLUCOSE-1-PHOSPHATE THYMIDYLTRANSFERASE"/>
    <property type="match status" value="1"/>
</dbReference>
<dbReference type="Proteomes" id="UP000632195">
    <property type="component" value="Unassembled WGS sequence"/>
</dbReference>
<dbReference type="InterPro" id="IPR029044">
    <property type="entry name" value="Nucleotide-diphossugar_trans"/>
</dbReference>
<dbReference type="InterPro" id="IPR005835">
    <property type="entry name" value="NTP_transferase_dom"/>
</dbReference>
<dbReference type="AlphaFoldDB" id="A0AA37F9W6"/>
<dbReference type="Gene3D" id="3.90.550.10">
    <property type="entry name" value="Spore Coat Polysaccharide Biosynthesis Protein SpsA, Chain A"/>
    <property type="match status" value="1"/>
</dbReference>
<name>A0AA37F9W6_9ARCH</name>
<dbReference type="PANTHER" id="PTHR42883:SF2">
    <property type="entry name" value="THYMIDYLYLTRANSFERASE"/>
    <property type="match status" value="1"/>
</dbReference>
<evidence type="ECO:0000259" key="1">
    <source>
        <dbReference type="Pfam" id="PF00483"/>
    </source>
</evidence>
<dbReference type="CDD" id="cd04189">
    <property type="entry name" value="G1P_TT_long"/>
    <property type="match status" value="1"/>
</dbReference>